<organism evidence="1">
    <name type="scientific">marine sediment metagenome</name>
    <dbReference type="NCBI Taxonomy" id="412755"/>
    <lineage>
        <taxon>unclassified sequences</taxon>
        <taxon>metagenomes</taxon>
        <taxon>ecological metagenomes</taxon>
    </lineage>
</organism>
<name>X1IUH4_9ZZZZ</name>
<feature type="non-terminal residue" evidence="1">
    <location>
        <position position="178"/>
    </location>
</feature>
<dbReference type="AlphaFoldDB" id="X1IUH4"/>
<protein>
    <submittedName>
        <fullName evidence="1">Uncharacterized protein</fullName>
    </submittedName>
</protein>
<proteinExistence type="predicted"/>
<accession>X1IUH4</accession>
<sequence>MNTFTYHVGVPAEDAFFLLSGFSDPHYEEGVSWRNCSRVFRFHVPAAGSGETRITLRMRFIHPSFRLDIRRADQALGTIAPAEAGWRDYTITLPPTGPAAAGQLVTLIGEFDREPYDPPLPKVDPNRSFIDLSQVTAESADGTDLVLPENCRRKRTARLPIRIANCRRSEQKGRNPAD</sequence>
<comment type="caution">
    <text evidence="1">The sequence shown here is derived from an EMBL/GenBank/DDBJ whole genome shotgun (WGS) entry which is preliminary data.</text>
</comment>
<dbReference type="EMBL" id="BARU01025991">
    <property type="protein sequence ID" value="GAH72915.1"/>
    <property type="molecule type" value="Genomic_DNA"/>
</dbReference>
<evidence type="ECO:0000313" key="1">
    <source>
        <dbReference type="EMBL" id="GAH72915.1"/>
    </source>
</evidence>
<gene>
    <name evidence="1" type="ORF">S03H2_41805</name>
</gene>
<reference evidence="1" key="1">
    <citation type="journal article" date="2014" name="Front. Microbiol.">
        <title>High frequency of phylogenetically diverse reductive dehalogenase-homologous genes in deep subseafloor sedimentary metagenomes.</title>
        <authorList>
            <person name="Kawai M."/>
            <person name="Futagami T."/>
            <person name="Toyoda A."/>
            <person name="Takaki Y."/>
            <person name="Nishi S."/>
            <person name="Hori S."/>
            <person name="Arai W."/>
            <person name="Tsubouchi T."/>
            <person name="Morono Y."/>
            <person name="Uchiyama I."/>
            <person name="Ito T."/>
            <person name="Fujiyama A."/>
            <person name="Inagaki F."/>
            <person name="Takami H."/>
        </authorList>
    </citation>
    <scope>NUCLEOTIDE SEQUENCE</scope>
    <source>
        <strain evidence="1">Expedition CK06-06</strain>
    </source>
</reference>